<dbReference type="AlphaFoldDB" id="A0A2G8SJ14"/>
<feature type="region of interest" description="Disordered" evidence="1">
    <location>
        <begin position="60"/>
        <end position="84"/>
    </location>
</feature>
<feature type="region of interest" description="Disordered" evidence="1">
    <location>
        <begin position="164"/>
        <end position="191"/>
    </location>
</feature>
<comment type="caution">
    <text evidence="2">The sequence shown here is derived from an EMBL/GenBank/DDBJ whole genome shotgun (WGS) entry which is preliminary data.</text>
</comment>
<protein>
    <submittedName>
        <fullName evidence="2">Uncharacterized protein</fullName>
    </submittedName>
</protein>
<gene>
    <name evidence="2" type="ORF">GSI_04400</name>
</gene>
<evidence type="ECO:0000313" key="2">
    <source>
        <dbReference type="EMBL" id="PIL33775.1"/>
    </source>
</evidence>
<evidence type="ECO:0000313" key="3">
    <source>
        <dbReference type="Proteomes" id="UP000230002"/>
    </source>
</evidence>
<reference evidence="2 3" key="1">
    <citation type="journal article" date="2015" name="Sci. Rep.">
        <title>Chromosome-level genome map provides insights into diverse defense mechanisms in the medicinal fungus Ganoderma sinense.</title>
        <authorList>
            <person name="Zhu Y."/>
            <person name="Xu J."/>
            <person name="Sun C."/>
            <person name="Zhou S."/>
            <person name="Xu H."/>
            <person name="Nelson D.R."/>
            <person name="Qian J."/>
            <person name="Song J."/>
            <person name="Luo H."/>
            <person name="Xiang L."/>
            <person name="Li Y."/>
            <person name="Xu Z."/>
            <person name="Ji A."/>
            <person name="Wang L."/>
            <person name="Lu S."/>
            <person name="Hayward A."/>
            <person name="Sun W."/>
            <person name="Li X."/>
            <person name="Schwartz D.C."/>
            <person name="Wang Y."/>
            <person name="Chen S."/>
        </authorList>
    </citation>
    <scope>NUCLEOTIDE SEQUENCE [LARGE SCALE GENOMIC DNA]</scope>
    <source>
        <strain evidence="2 3">ZZ0214-1</strain>
    </source>
</reference>
<name>A0A2G8SJ14_9APHY</name>
<organism evidence="2 3">
    <name type="scientific">Ganoderma sinense ZZ0214-1</name>
    <dbReference type="NCBI Taxonomy" id="1077348"/>
    <lineage>
        <taxon>Eukaryota</taxon>
        <taxon>Fungi</taxon>
        <taxon>Dikarya</taxon>
        <taxon>Basidiomycota</taxon>
        <taxon>Agaricomycotina</taxon>
        <taxon>Agaricomycetes</taxon>
        <taxon>Polyporales</taxon>
        <taxon>Polyporaceae</taxon>
        <taxon>Ganoderma</taxon>
    </lineage>
</organism>
<dbReference type="Proteomes" id="UP000230002">
    <property type="component" value="Unassembled WGS sequence"/>
</dbReference>
<evidence type="ECO:0000256" key="1">
    <source>
        <dbReference type="SAM" id="MobiDB-lite"/>
    </source>
</evidence>
<dbReference type="EMBL" id="AYKW01000007">
    <property type="protein sequence ID" value="PIL33775.1"/>
    <property type="molecule type" value="Genomic_DNA"/>
</dbReference>
<proteinExistence type="predicted"/>
<feature type="compositionally biased region" description="Pro residues" evidence="1">
    <location>
        <begin position="64"/>
        <end position="79"/>
    </location>
</feature>
<keyword evidence="3" id="KW-1185">Reference proteome</keyword>
<accession>A0A2G8SJ14</accession>
<sequence>MVFLKLIGPGVRSTSLCSECATQQFALRATCPVCRKDQTLEQLLRLYPEYSVAPLEAYSGPCQTAPPSPSSDSDSPPPSLRTLRTPSLHSLRLWIDVTGTRFPRTLAAVVPVVDADGTPVFLGLAAFKEGLHPCKICVEPQGLPVPRVSHGVGEVRARGHDAAPAIRPAGDGVGRRGGRGDPGPSRAGTSVRGRRRCSMCGLWLMG</sequence>